<keyword evidence="4" id="KW-1185">Reference proteome</keyword>
<dbReference type="KEGG" id="azz:DEW08_15520"/>
<accession>A0A2S2CSE1</accession>
<evidence type="ECO:0000313" key="3">
    <source>
        <dbReference type="EMBL" id="AWK87443.1"/>
    </source>
</evidence>
<dbReference type="Pfam" id="PF13801">
    <property type="entry name" value="Metal_resist"/>
    <property type="match status" value="1"/>
</dbReference>
<sequence>MVAGRRLPGRHGRAGRGGRRSRPDRRRDRWRRLPCRHGAERRHRRAGRPYLLSSDVDPMTPPTRSRWLFLALLASLGANMFLAGYLLGARPPFGPPPGPPNPLRLLEHMAEQLPPDDASLLHAAVESNRPELDELGRRHREFPDRVRAVLRADPFDPQALARLFEEQDRREAQVRERFQSVLIKVAAAMSPEGRRRIAGFRPEDHPPPPGRDR</sequence>
<keyword evidence="2" id="KW-1133">Transmembrane helix</keyword>
<evidence type="ECO:0000256" key="2">
    <source>
        <dbReference type="SAM" id="Phobius"/>
    </source>
</evidence>
<dbReference type="InterPro" id="IPR025961">
    <property type="entry name" value="Metal_resist"/>
</dbReference>
<feature type="compositionally biased region" description="Basic residues" evidence="1">
    <location>
        <begin position="7"/>
        <end position="33"/>
    </location>
</feature>
<proteinExistence type="predicted"/>
<dbReference type="AlphaFoldDB" id="A0A2S2CSE1"/>
<reference evidence="4" key="1">
    <citation type="submission" date="2018-05" db="EMBL/GenBank/DDBJ databases">
        <title>Azospirillum thermophila sp. nov., a novel isolated from hot spring.</title>
        <authorList>
            <person name="Zhao Z."/>
        </authorList>
    </citation>
    <scope>NUCLEOTIDE SEQUENCE [LARGE SCALE GENOMIC DNA]</scope>
    <source>
        <strain evidence="4">CFH 70021</strain>
    </source>
</reference>
<dbReference type="EMBL" id="CP029353">
    <property type="protein sequence ID" value="AWK87443.1"/>
    <property type="molecule type" value="Genomic_DNA"/>
</dbReference>
<feature type="region of interest" description="Disordered" evidence="1">
    <location>
        <begin position="192"/>
        <end position="213"/>
    </location>
</feature>
<feature type="transmembrane region" description="Helical" evidence="2">
    <location>
        <begin position="67"/>
        <end position="87"/>
    </location>
</feature>
<organism evidence="3 4">
    <name type="scientific">Azospirillum thermophilum</name>
    <dbReference type="NCBI Taxonomy" id="2202148"/>
    <lineage>
        <taxon>Bacteria</taxon>
        <taxon>Pseudomonadati</taxon>
        <taxon>Pseudomonadota</taxon>
        <taxon>Alphaproteobacteria</taxon>
        <taxon>Rhodospirillales</taxon>
        <taxon>Azospirillaceae</taxon>
        <taxon>Azospirillum</taxon>
    </lineage>
</organism>
<feature type="compositionally biased region" description="Basic and acidic residues" evidence="1">
    <location>
        <begin position="201"/>
        <end position="213"/>
    </location>
</feature>
<feature type="region of interest" description="Disordered" evidence="1">
    <location>
        <begin position="1"/>
        <end position="33"/>
    </location>
</feature>
<evidence type="ECO:0000256" key="1">
    <source>
        <dbReference type="SAM" id="MobiDB-lite"/>
    </source>
</evidence>
<gene>
    <name evidence="3" type="ORF">DEW08_15520</name>
</gene>
<name>A0A2S2CSE1_9PROT</name>
<protein>
    <recommendedName>
        <fullName evidence="5">Periplasmic heavy metal sensor</fullName>
    </recommendedName>
</protein>
<dbReference type="Proteomes" id="UP000245629">
    <property type="component" value="Chromosome 2"/>
</dbReference>
<evidence type="ECO:0000313" key="4">
    <source>
        <dbReference type="Proteomes" id="UP000245629"/>
    </source>
</evidence>
<keyword evidence="2" id="KW-0472">Membrane</keyword>
<keyword evidence="2" id="KW-0812">Transmembrane</keyword>
<evidence type="ECO:0008006" key="5">
    <source>
        <dbReference type="Google" id="ProtNLM"/>
    </source>
</evidence>
<dbReference type="OrthoDB" id="7304508at2"/>